<sequence length="139" mass="14812">MSGRKWGSSTSALTTTGSTILTGLDDMPKGILLWRSILQWIGGIGIIVMALSVLPALGVGGMQLFRSESSDVSEKPFPKVRQLARNILLVYLTLTLACAVALGVAGMSTFDALNHAMTTIATGVFQQRMPRLASITLYP</sequence>
<evidence type="ECO:0000256" key="5">
    <source>
        <dbReference type="ARBA" id="ARBA00022989"/>
    </source>
</evidence>
<evidence type="ECO:0000313" key="9">
    <source>
        <dbReference type="EMBL" id="NKC28734.1"/>
    </source>
</evidence>
<dbReference type="PANTHER" id="PTHR32024:SF3">
    <property type="entry name" value="TRK SYSTEM POTASSIUM UPTAKE PROTEIN"/>
    <property type="match status" value="1"/>
</dbReference>
<gene>
    <name evidence="9" type="ORF">HED52_16040</name>
</gene>
<accession>A0ABX1DUZ3</accession>
<dbReference type="InterPro" id="IPR003445">
    <property type="entry name" value="Cat_transpt"/>
</dbReference>
<evidence type="ECO:0000313" key="10">
    <source>
        <dbReference type="Proteomes" id="UP000568486"/>
    </source>
</evidence>
<organism evidence="9 10">
    <name type="scientific">Brucella ciceri</name>
    <dbReference type="NCBI Taxonomy" id="391287"/>
    <lineage>
        <taxon>Bacteria</taxon>
        <taxon>Pseudomonadati</taxon>
        <taxon>Pseudomonadota</taxon>
        <taxon>Alphaproteobacteria</taxon>
        <taxon>Hyphomicrobiales</taxon>
        <taxon>Brucellaceae</taxon>
        <taxon>Brucella/Ochrobactrum group</taxon>
        <taxon>Brucella</taxon>
    </lineage>
</organism>
<keyword evidence="10" id="KW-1185">Reference proteome</keyword>
<proteinExistence type="predicted"/>
<dbReference type="PANTHER" id="PTHR32024">
    <property type="entry name" value="TRK SYSTEM POTASSIUM UPTAKE PROTEIN TRKG-RELATED"/>
    <property type="match status" value="1"/>
</dbReference>
<feature type="transmembrane region" description="Helical" evidence="8">
    <location>
        <begin position="37"/>
        <end position="65"/>
    </location>
</feature>
<evidence type="ECO:0000256" key="8">
    <source>
        <dbReference type="SAM" id="Phobius"/>
    </source>
</evidence>
<evidence type="ECO:0000256" key="4">
    <source>
        <dbReference type="ARBA" id="ARBA00022692"/>
    </source>
</evidence>
<reference evidence="9 10" key="1">
    <citation type="submission" date="2020-03" db="EMBL/GenBank/DDBJ databases">
        <title>Whole genome sequencing of clinical and environmental type strains of Ochrobactrum.</title>
        <authorList>
            <person name="Dharne M."/>
        </authorList>
    </citation>
    <scope>NUCLEOTIDE SEQUENCE [LARGE SCALE GENOMIC DNA]</scope>
    <source>
        <strain evidence="9 10">DSM 22292</strain>
    </source>
</reference>
<dbReference type="Pfam" id="PF02386">
    <property type="entry name" value="TrkH"/>
    <property type="match status" value="1"/>
</dbReference>
<comment type="caution">
    <text evidence="9">The sequence shown here is derived from an EMBL/GenBank/DDBJ whole genome shotgun (WGS) entry which is preliminary data.</text>
</comment>
<protein>
    <submittedName>
        <fullName evidence="9">TrkH family potassium uptake protein</fullName>
    </submittedName>
</protein>
<evidence type="ECO:0000256" key="3">
    <source>
        <dbReference type="ARBA" id="ARBA00022475"/>
    </source>
</evidence>
<keyword evidence="4 8" id="KW-0812">Transmembrane</keyword>
<comment type="subcellular location">
    <subcellularLocation>
        <location evidence="1">Cell membrane</location>
        <topology evidence="1">Multi-pass membrane protein</topology>
    </subcellularLocation>
</comment>
<keyword evidence="5 8" id="KW-1133">Transmembrane helix</keyword>
<keyword evidence="3" id="KW-1003">Cell membrane</keyword>
<keyword evidence="6" id="KW-0406">Ion transport</keyword>
<dbReference type="EMBL" id="JAAVLR010000002">
    <property type="protein sequence ID" value="NKC28734.1"/>
    <property type="molecule type" value="Genomic_DNA"/>
</dbReference>
<evidence type="ECO:0000256" key="7">
    <source>
        <dbReference type="ARBA" id="ARBA00023136"/>
    </source>
</evidence>
<evidence type="ECO:0000256" key="1">
    <source>
        <dbReference type="ARBA" id="ARBA00004651"/>
    </source>
</evidence>
<dbReference type="Proteomes" id="UP000568486">
    <property type="component" value="Unassembled WGS sequence"/>
</dbReference>
<evidence type="ECO:0000256" key="2">
    <source>
        <dbReference type="ARBA" id="ARBA00022448"/>
    </source>
</evidence>
<name>A0ABX1DUZ3_9HYPH</name>
<keyword evidence="7 8" id="KW-0472">Membrane</keyword>
<evidence type="ECO:0000256" key="6">
    <source>
        <dbReference type="ARBA" id="ARBA00023065"/>
    </source>
</evidence>
<feature type="transmembrane region" description="Helical" evidence="8">
    <location>
        <begin position="86"/>
        <end position="107"/>
    </location>
</feature>
<keyword evidence="2" id="KW-0813">Transport</keyword>